<evidence type="ECO:0000313" key="3">
    <source>
        <dbReference type="Proteomes" id="UP000504638"/>
    </source>
</evidence>
<keyword evidence="3" id="KW-1185">Reference proteome</keyword>
<dbReference type="RefSeq" id="XP_033529732.1">
    <property type="nucleotide sequence ID" value="XM_033682296.1"/>
</dbReference>
<reference evidence="2 4" key="1">
    <citation type="submission" date="2020-01" db="EMBL/GenBank/DDBJ databases">
        <authorList>
            <consortium name="DOE Joint Genome Institute"/>
            <person name="Haridas S."/>
            <person name="Albert R."/>
            <person name="Binder M."/>
            <person name="Bloem J."/>
            <person name="Labutti K."/>
            <person name="Salamov A."/>
            <person name="Andreopoulos B."/>
            <person name="Baker S.E."/>
            <person name="Barry K."/>
            <person name="Bills G."/>
            <person name="Bluhm B.H."/>
            <person name="Cannon C."/>
            <person name="Castanera R."/>
            <person name="Culley D.E."/>
            <person name="Daum C."/>
            <person name="Ezra D."/>
            <person name="Gonzalez J.B."/>
            <person name="Henrissat B."/>
            <person name="Kuo A."/>
            <person name="Liang C."/>
            <person name="Lipzen A."/>
            <person name="Lutzoni F."/>
            <person name="Magnuson J."/>
            <person name="Mondo S."/>
            <person name="Nolan M."/>
            <person name="Ohm R."/>
            <person name="Pangilinan J."/>
            <person name="Park H.-J."/>
            <person name="Ramirez L."/>
            <person name="Alfaro M."/>
            <person name="Sun H."/>
            <person name="Tritt A."/>
            <person name="Yoshinaga Y."/>
            <person name="Zwiers L.-H."/>
            <person name="Turgeon B.G."/>
            <person name="Goodwin S.B."/>
            <person name="Spatafora J.W."/>
            <person name="Crous P.W."/>
            <person name="Grigoriev I.V."/>
        </authorList>
    </citation>
    <scope>NUCLEOTIDE SEQUENCE</scope>
    <source>
        <strain evidence="2 4">CBS 781.70</strain>
    </source>
</reference>
<evidence type="ECO:0000313" key="4">
    <source>
        <dbReference type="RefSeq" id="XP_033529732.1"/>
    </source>
</evidence>
<dbReference type="AlphaFoldDB" id="A0A6G1FQZ1"/>
<sequence length="242" mass="26998">MPETFKAILSRISNDLDQRRADLTGLETEFSRRRGTIAQHTRSDCIELQAFDICTDICKLALGDLSIMDAIIRARLREQSKVDCRLQSWKFAQSLVFRDGNIYLNSIGFNICTKISHFKAHGCRLGSSSRNDTYVGTENKNHEIDSATQQQRTTDKETTGNGGRLGAGCVRGDTGPRIMTMGDLLNKSAQSAEPPPAAAKPLTKRRPNHSLQIVLAARFVQDNSELPFPRLLDYLHSLCLFV</sequence>
<organism evidence="2">
    <name type="scientific">Eremomyces bilateralis CBS 781.70</name>
    <dbReference type="NCBI Taxonomy" id="1392243"/>
    <lineage>
        <taxon>Eukaryota</taxon>
        <taxon>Fungi</taxon>
        <taxon>Dikarya</taxon>
        <taxon>Ascomycota</taxon>
        <taxon>Pezizomycotina</taxon>
        <taxon>Dothideomycetes</taxon>
        <taxon>Dothideomycetes incertae sedis</taxon>
        <taxon>Eremomycetales</taxon>
        <taxon>Eremomycetaceae</taxon>
        <taxon>Eremomyces</taxon>
    </lineage>
</organism>
<proteinExistence type="predicted"/>
<dbReference type="Proteomes" id="UP000504638">
    <property type="component" value="Unplaced"/>
</dbReference>
<dbReference type="GeneID" id="54422866"/>
<accession>A0A6G1FQZ1</accession>
<name>A0A6G1FQZ1_9PEZI</name>
<protein>
    <submittedName>
        <fullName evidence="2 4">Uncharacterized protein</fullName>
    </submittedName>
</protein>
<gene>
    <name evidence="2 4" type="ORF">P152DRAFT_499435</name>
</gene>
<dbReference type="EMBL" id="ML975191">
    <property type="protein sequence ID" value="KAF1808101.1"/>
    <property type="molecule type" value="Genomic_DNA"/>
</dbReference>
<feature type="region of interest" description="Disordered" evidence="1">
    <location>
        <begin position="138"/>
        <end position="168"/>
    </location>
</feature>
<evidence type="ECO:0000313" key="2">
    <source>
        <dbReference type="EMBL" id="KAF1808101.1"/>
    </source>
</evidence>
<reference evidence="4" key="3">
    <citation type="submission" date="2025-04" db="UniProtKB">
        <authorList>
            <consortium name="RefSeq"/>
        </authorList>
    </citation>
    <scope>IDENTIFICATION</scope>
    <source>
        <strain evidence="4">CBS 781.70</strain>
    </source>
</reference>
<evidence type="ECO:0000256" key="1">
    <source>
        <dbReference type="SAM" id="MobiDB-lite"/>
    </source>
</evidence>
<reference evidence="4" key="2">
    <citation type="submission" date="2020-04" db="EMBL/GenBank/DDBJ databases">
        <authorList>
            <consortium name="NCBI Genome Project"/>
        </authorList>
    </citation>
    <scope>NUCLEOTIDE SEQUENCE</scope>
    <source>
        <strain evidence="4">CBS 781.70</strain>
    </source>
</reference>